<feature type="transmembrane region" description="Helical" evidence="1">
    <location>
        <begin position="233"/>
        <end position="256"/>
    </location>
</feature>
<sequence>MDINKEKNFLSVVAYIHNDENDIAKFIENINEILSNNFNKYEIILVDDASNDISVAIIKEAVQKIKSCTVQIIHMSYYHGNELAMNAGVQLAIGDFVFEFDKVSIDYDDKYIMDTYRRSLTGYDIVSVSPAEAKSKGSQLFYKLYNKFSNNQYELKTECFRILSRRAINRIFSMSKTIPYRKALYANCGLKQDTLYYKTKSQTIEKDSQEKHYRYKMAVDALILFTDIGYKTAFILTLVMMAISIIIAAYTAFIFIAEKPVSGWTSMMIFMAVGFTGIFAVSAIIIKYLDLLVGLVFKKKTSTIESIEKLTH</sequence>
<organism evidence="3 4">
    <name type="scientific">Pectinatus brassicae</name>
    <dbReference type="NCBI Taxonomy" id="862415"/>
    <lineage>
        <taxon>Bacteria</taxon>
        <taxon>Bacillati</taxon>
        <taxon>Bacillota</taxon>
        <taxon>Negativicutes</taxon>
        <taxon>Selenomonadales</taxon>
        <taxon>Selenomonadaceae</taxon>
        <taxon>Pectinatus</taxon>
    </lineage>
</organism>
<accession>A0A840UKW4</accession>
<dbReference type="EC" id="2.4.1.83" evidence="3"/>
<keyword evidence="1" id="KW-0812">Transmembrane</keyword>
<feature type="transmembrane region" description="Helical" evidence="1">
    <location>
        <begin position="268"/>
        <end position="289"/>
    </location>
</feature>
<dbReference type="GO" id="GO:0005886">
    <property type="term" value="C:plasma membrane"/>
    <property type="evidence" value="ECO:0007669"/>
    <property type="project" value="TreeGrafter"/>
</dbReference>
<reference evidence="3 4" key="1">
    <citation type="submission" date="2020-08" db="EMBL/GenBank/DDBJ databases">
        <title>Genomic Encyclopedia of Type Strains, Phase IV (KMG-IV): sequencing the most valuable type-strain genomes for metagenomic binning, comparative biology and taxonomic classification.</title>
        <authorList>
            <person name="Goeker M."/>
        </authorList>
    </citation>
    <scope>NUCLEOTIDE SEQUENCE [LARGE SCALE GENOMIC DNA]</scope>
    <source>
        <strain evidence="3 4">DSM 24661</strain>
    </source>
</reference>
<evidence type="ECO:0000256" key="1">
    <source>
        <dbReference type="SAM" id="Phobius"/>
    </source>
</evidence>
<dbReference type="InterPro" id="IPR001173">
    <property type="entry name" value="Glyco_trans_2-like"/>
</dbReference>
<dbReference type="GO" id="GO:0004582">
    <property type="term" value="F:dolichyl-phosphate beta-D-mannosyltransferase activity"/>
    <property type="evidence" value="ECO:0007669"/>
    <property type="project" value="UniProtKB-EC"/>
</dbReference>
<keyword evidence="3" id="KW-0808">Transferase</keyword>
<dbReference type="Gene3D" id="3.90.550.10">
    <property type="entry name" value="Spore Coat Polysaccharide Biosynthesis Protein SpsA, Chain A"/>
    <property type="match status" value="1"/>
</dbReference>
<dbReference type="InterPro" id="IPR029044">
    <property type="entry name" value="Nucleotide-diphossugar_trans"/>
</dbReference>
<keyword evidence="4" id="KW-1185">Reference proteome</keyword>
<dbReference type="PANTHER" id="PTHR48090">
    <property type="entry name" value="UNDECAPRENYL-PHOSPHATE 4-DEOXY-4-FORMAMIDO-L-ARABINOSE TRANSFERASE-RELATED"/>
    <property type="match status" value="1"/>
</dbReference>
<evidence type="ECO:0000313" key="4">
    <source>
        <dbReference type="Proteomes" id="UP000559117"/>
    </source>
</evidence>
<proteinExistence type="predicted"/>
<comment type="caution">
    <text evidence="3">The sequence shown here is derived from an EMBL/GenBank/DDBJ whole genome shotgun (WGS) entry which is preliminary data.</text>
</comment>
<name>A0A840UKW4_9FIRM</name>
<feature type="domain" description="Glycosyltransferase 2-like" evidence="2">
    <location>
        <begin position="11"/>
        <end position="142"/>
    </location>
</feature>
<dbReference type="EMBL" id="JACHFH010000024">
    <property type="protein sequence ID" value="MBB5336810.1"/>
    <property type="molecule type" value="Genomic_DNA"/>
</dbReference>
<dbReference type="InterPro" id="IPR050256">
    <property type="entry name" value="Glycosyltransferase_2"/>
</dbReference>
<gene>
    <name evidence="3" type="ORF">HNR32_001965</name>
</gene>
<protein>
    <submittedName>
        <fullName evidence="3">Dolichol-phosphate mannosyltransferase</fullName>
        <ecNumber evidence="3">2.4.1.83</ecNumber>
    </submittedName>
</protein>
<dbReference type="PANTHER" id="PTHR48090:SF8">
    <property type="entry name" value="GLYCOSYLTRANSFERASE CSBB-RELATED"/>
    <property type="match status" value="1"/>
</dbReference>
<dbReference type="SUPFAM" id="SSF53448">
    <property type="entry name" value="Nucleotide-diphospho-sugar transferases"/>
    <property type="match status" value="1"/>
</dbReference>
<keyword evidence="1" id="KW-0472">Membrane</keyword>
<keyword evidence="1" id="KW-1133">Transmembrane helix</keyword>
<dbReference type="Proteomes" id="UP000559117">
    <property type="component" value="Unassembled WGS sequence"/>
</dbReference>
<dbReference type="AlphaFoldDB" id="A0A840UKW4"/>
<dbReference type="Pfam" id="PF00535">
    <property type="entry name" value="Glycos_transf_2"/>
    <property type="match status" value="1"/>
</dbReference>
<keyword evidence="3" id="KW-0328">Glycosyltransferase</keyword>
<dbReference type="RefSeq" id="WP_183862083.1">
    <property type="nucleotide sequence ID" value="NZ_JACHFH010000024.1"/>
</dbReference>
<evidence type="ECO:0000259" key="2">
    <source>
        <dbReference type="Pfam" id="PF00535"/>
    </source>
</evidence>
<evidence type="ECO:0000313" key="3">
    <source>
        <dbReference type="EMBL" id="MBB5336810.1"/>
    </source>
</evidence>